<feature type="domain" description="ABC transporter" evidence="7">
    <location>
        <begin position="626"/>
        <end position="856"/>
    </location>
</feature>
<reference evidence="8 9" key="1">
    <citation type="submission" date="2016-10" db="EMBL/GenBank/DDBJ databases">
        <authorList>
            <person name="de Groot N.N."/>
        </authorList>
    </citation>
    <scope>NUCLEOTIDE SEQUENCE [LARGE SCALE GENOMIC DNA]</scope>
    <source>
        <strain evidence="8 9">CGMCC 4.2023</strain>
    </source>
</reference>
<evidence type="ECO:0000256" key="2">
    <source>
        <dbReference type="ARBA" id="ARBA00022448"/>
    </source>
</evidence>
<dbReference type="Gene3D" id="3.40.50.300">
    <property type="entry name" value="P-loop containing nucleotide triphosphate hydrolases"/>
    <property type="match status" value="1"/>
</dbReference>
<evidence type="ECO:0000256" key="6">
    <source>
        <dbReference type="SAM" id="MobiDB-lite"/>
    </source>
</evidence>
<dbReference type="RefSeq" id="WP_103887721.1">
    <property type="nucleotide sequence ID" value="NZ_FNVU01000009.1"/>
</dbReference>
<dbReference type="PANTHER" id="PTHR43335">
    <property type="entry name" value="ABC TRANSPORTER, ATP-BINDING PROTEIN"/>
    <property type="match status" value="1"/>
</dbReference>
<sequence length="927" mass="94635">MDLRWPRGRKWFAAVGAFAVVAVGGVVTGTAAGHGGGAGVHRSDAMLTGAGGVRLDTSYFTDGGTGRRPAVLLAHGFGGSKDDVRGQAEALAAHGYAVLTWSARGFGASGGRIGLNAENGEVADVSRLIDWLAARPDVQLDAPGDPRVGVSGISYGGAISLLAAGYDHRVDAIAPRETYWNLADALLPDGVYKKLWGGILFSGGSAQNASSAGGAPTVTGAPTTAPAGGGSATGGAPGSPRSAAESPAAAPAASPDPVCGRFEPSICDLYQRIATTGQPDAADRARLAALSPSAVASRIKVPALIVQGQTDSLFTLAQSDAMAKAITANGAPVAMDWIAGGHDGGNTEDARVDGRVTAWFDHYLKHDTGVSTGPGFRVTRTGGLNSTDGTVVLRGASADRYPGLAGGAERVPLTGAAQRITNPAGGAPPAISAVPGSGSISALAQLGASAAVDFPGQSARFVSAPLRRATTLTGAPAVTVKVATTAPQAVLFAKLYDVGPNGKETLPEGLATPVRVAGAPSGRTVRIALPAVDHEFAAGHRMALVLASTDLGYATPAAPATYTVALAGPALTVPTDRALSADASPLPWWTWVLPPVAVVVAALLLVTGRRRVRPRAADPELAAVPLRISGLSKRYAKSADRYAVRELTFQVEPGQVLGLLGPNGAGKTTTLRMLMGLIRPDEGEIRVFGEAVRPGAPVLSRVGAFVEGAGFLPHLTGRQNLDLYWQATGRPEEDAHLAEALRIAGLGDALQRAVRTYSQGMRQRLAIAQAMLGLPDLLILDEPTNGLDPPQIREMREVMIRYAGTGRTVIVSSHLLAEVEQTCTHLVVMDRGRLVTAGPVAEIVGSADTVLVGVAGELTQELVDTAAALPAVATAVRAEDGLLVVMAGGATPAELVAELVRLGVPVARVGPHRGLEDAFLTLIGGSA</sequence>
<dbReference type="InterPro" id="IPR003439">
    <property type="entry name" value="ABC_transporter-like_ATP-bd"/>
</dbReference>
<dbReference type="InterPro" id="IPR027417">
    <property type="entry name" value="P-loop_NTPase"/>
</dbReference>
<keyword evidence="4" id="KW-0378">Hydrolase</keyword>
<dbReference type="Pfam" id="PF02129">
    <property type="entry name" value="Peptidase_S15"/>
    <property type="match status" value="1"/>
</dbReference>
<feature type="region of interest" description="Disordered" evidence="6">
    <location>
        <begin position="211"/>
        <end position="256"/>
    </location>
</feature>
<dbReference type="Pfam" id="PF00005">
    <property type="entry name" value="ABC_tran"/>
    <property type="match status" value="1"/>
</dbReference>
<accession>A0A1H6CP36</accession>
<dbReference type="GO" id="GO:0008239">
    <property type="term" value="F:dipeptidyl-peptidase activity"/>
    <property type="evidence" value="ECO:0007669"/>
    <property type="project" value="InterPro"/>
</dbReference>
<dbReference type="PANTHER" id="PTHR43335:SF4">
    <property type="entry name" value="ABC TRANSPORTER, ATP-BINDING PROTEIN"/>
    <property type="match status" value="1"/>
</dbReference>
<dbReference type="SMART" id="SM00382">
    <property type="entry name" value="AAA"/>
    <property type="match status" value="1"/>
</dbReference>
<dbReference type="PROSITE" id="PS50893">
    <property type="entry name" value="ABC_TRANSPORTER_2"/>
    <property type="match status" value="1"/>
</dbReference>
<dbReference type="SMART" id="SM00939">
    <property type="entry name" value="PepX_C"/>
    <property type="match status" value="1"/>
</dbReference>
<feature type="compositionally biased region" description="Gly residues" evidence="6">
    <location>
        <begin position="227"/>
        <end position="237"/>
    </location>
</feature>
<feature type="compositionally biased region" description="Low complexity" evidence="6">
    <location>
        <begin position="211"/>
        <end position="226"/>
    </location>
</feature>
<evidence type="ECO:0000313" key="9">
    <source>
        <dbReference type="Proteomes" id="UP000236754"/>
    </source>
</evidence>
<dbReference type="SUPFAM" id="SSF52540">
    <property type="entry name" value="P-loop containing nucleoside triphosphate hydrolases"/>
    <property type="match status" value="1"/>
</dbReference>
<dbReference type="AlphaFoldDB" id="A0A1H6CP36"/>
<evidence type="ECO:0000313" key="8">
    <source>
        <dbReference type="EMBL" id="SEG74463.1"/>
    </source>
</evidence>
<evidence type="ECO:0000259" key="7">
    <source>
        <dbReference type="PROSITE" id="PS50893"/>
    </source>
</evidence>
<dbReference type="SUPFAM" id="SSF49785">
    <property type="entry name" value="Galactose-binding domain-like"/>
    <property type="match status" value="1"/>
</dbReference>
<dbReference type="InterPro" id="IPR017871">
    <property type="entry name" value="ABC_transporter-like_CS"/>
</dbReference>
<dbReference type="GO" id="GO:0005524">
    <property type="term" value="F:ATP binding"/>
    <property type="evidence" value="ECO:0007669"/>
    <property type="project" value="UniProtKB-KW"/>
</dbReference>
<dbReference type="InterPro" id="IPR003593">
    <property type="entry name" value="AAA+_ATPase"/>
</dbReference>
<dbReference type="InterPro" id="IPR013736">
    <property type="entry name" value="Xaa-Pro_dipept_C"/>
</dbReference>
<evidence type="ECO:0000256" key="5">
    <source>
        <dbReference type="ARBA" id="ARBA00022840"/>
    </source>
</evidence>
<dbReference type="InterPro" id="IPR000383">
    <property type="entry name" value="Xaa-Pro-like_dom"/>
</dbReference>
<proteinExistence type="inferred from homology"/>
<dbReference type="OrthoDB" id="9804819at2"/>
<name>A0A1H6CP36_9ACTN</name>
<keyword evidence="5 8" id="KW-0067">ATP-binding</keyword>
<protein>
    <submittedName>
        <fullName evidence="8">ABC-2 type transport system ATP-binding protein</fullName>
    </submittedName>
</protein>
<keyword evidence="3" id="KW-0547">Nucleotide-binding</keyword>
<dbReference type="Pfam" id="PF08530">
    <property type="entry name" value="PepX_C"/>
    <property type="match status" value="1"/>
</dbReference>
<feature type="compositionally biased region" description="Low complexity" evidence="6">
    <location>
        <begin position="238"/>
        <end position="256"/>
    </location>
</feature>
<keyword evidence="2" id="KW-0813">Transport</keyword>
<dbReference type="GO" id="GO:0016887">
    <property type="term" value="F:ATP hydrolysis activity"/>
    <property type="evidence" value="ECO:0007669"/>
    <property type="project" value="InterPro"/>
</dbReference>
<dbReference type="Proteomes" id="UP000236754">
    <property type="component" value="Unassembled WGS sequence"/>
</dbReference>
<evidence type="ECO:0000256" key="3">
    <source>
        <dbReference type="ARBA" id="ARBA00022741"/>
    </source>
</evidence>
<evidence type="ECO:0000256" key="1">
    <source>
        <dbReference type="ARBA" id="ARBA00005417"/>
    </source>
</evidence>
<dbReference type="EMBL" id="FNVU01000009">
    <property type="protein sequence ID" value="SEG74463.1"/>
    <property type="molecule type" value="Genomic_DNA"/>
</dbReference>
<comment type="similarity">
    <text evidence="1">Belongs to the ABC transporter superfamily.</text>
</comment>
<organism evidence="8 9">
    <name type="scientific">Actinacidiphila yanglinensis</name>
    <dbReference type="NCBI Taxonomy" id="310779"/>
    <lineage>
        <taxon>Bacteria</taxon>
        <taxon>Bacillati</taxon>
        <taxon>Actinomycetota</taxon>
        <taxon>Actinomycetes</taxon>
        <taxon>Kitasatosporales</taxon>
        <taxon>Streptomycetaceae</taxon>
        <taxon>Actinacidiphila</taxon>
    </lineage>
</organism>
<evidence type="ECO:0000256" key="4">
    <source>
        <dbReference type="ARBA" id="ARBA00022801"/>
    </source>
</evidence>
<dbReference type="SUPFAM" id="SSF53474">
    <property type="entry name" value="alpha/beta-Hydrolases"/>
    <property type="match status" value="1"/>
</dbReference>
<dbReference type="InterPro" id="IPR008979">
    <property type="entry name" value="Galactose-bd-like_sf"/>
</dbReference>
<dbReference type="Gene3D" id="2.60.120.260">
    <property type="entry name" value="Galactose-binding domain-like"/>
    <property type="match status" value="1"/>
</dbReference>
<gene>
    <name evidence="8" type="ORF">SAMN05216223_109233</name>
</gene>
<dbReference type="InterPro" id="IPR029058">
    <property type="entry name" value="AB_hydrolase_fold"/>
</dbReference>
<keyword evidence="9" id="KW-1185">Reference proteome</keyword>
<dbReference type="PROSITE" id="PS00211">
    <property type="entry name" value="ABC_TRANSPORTER_1"/>
    <property type="match status" value="1"/>
</dbReference>
<dbReference type="Gene3D" id="3.40.50.1820">
    <property type="entry name" value="alpha/beta hydrolase"/>
    <property type="match status" value="1"/>
</dbReference>